<dbReference type="InterPro" id="IPR001245">
    <property type="entry name" value="Ser-Thr/Tyr_kinase_cat_dom"/>
</dbReference>
<evidence type="ECO:0000256" key="14">
    <source>
        <dbReference type="ARBA" id="ARBA00023170"/>
    </source>
</evidence>
<comment type="caution">
    <text evidence="22">The sequence shown here is derived from an EMBL/GenBank/DDBJ whole genome shotgun (WGS) entry which is preliminary data.</text>
</comment>
<feature type="transmembrane region" description="Helical" evidence="20">
    <location>
        <begin position="6"/>
        <end position="26"/>
    </location>
</feature>
<keyword evidence="12 20" id="KW-1133">Transmembrane helix</keyword>
<dbReference type="InterPro" id="IPR011009">
    <property type="entry name" value="Kinase-like_dom_sf"/>
</dbReference>
<evidence type="ECO:0000256" key="19">
    <source>
        <dbReference type="SAM" id="MobiDB-lite"/>
    </source>
</evidence>
<evidence type="ECO:0000256" key="20">
    <source>
        <dbReference type="SAM" id="Phobius"/>
    </source>
</evidence>
<feature type="region of interest" description="Disordered" evidence="19">
    <location>
        <begin position="660"/>
        <end position="682"/>
    </location>
</feature>
<organism evidence="22 24">
    <name type="scientific">Carya illinoinensis</name>
    <name type="common">Pecan</name>
    <dbReference type="NCBI Taxonomy" id="32201"/>
    <lineage>
        <taxon>Eukaryota</taxon>
        <taxon>Viridiplantae</taxon>
        <taxon>Streptophyta</taxon>
        <taxon>Embryophyta</taxon>
        <taxon>Tracheophyta</taxon>
        <taxon>Spermatophyta</taxon>
        <taxon>Magnoliopsida</taxon>
        <taxon>eudicotyledons</taxon>
        <taxon>Gunneridae</taxon>
        <taxon>Pentapetalae</taxon>
        <taxon>rosids</taxon>
        <taxon>fabids</taxon>
        <taxon>Fagales</taxon>
        <taxon>Juglandaceae</taxon>
        <taxon>Carya</taxon>
    </lineage>
</organism>
<evidence type="ECO:0000256" key="7">
    <source>
        <dbReference type="ARBA" id="ARBA00022692"/>
    </source>
</evidence>
<evidence type="ECO:0000256" key="9">
    <source>
        <dbReference type="ARBA" id="ARBA00022741"/>
    </source>
</evidence>
<evidence type="ECO:0000313" key="24">
    <source>
        <dbReference type="Proteomes" id="UP000811609"/>
    </source>
</evidence>
<dbReference type="GO" id="GO:0030247">
    <property type="term" value="F:polysaccharide binding"/>
    <property type="evidence" value="ECO:0007669"/>
    <property type="project" value="InterPro"/>
</dbReference>
<evidence type="ECO:0000313" key="22">
    <source>
        <dbReference type="EMBL" id="KAG6655794.1"/>
    </source>
</evidence>
<evidence type="ECO:0000256" key="15">
    <source>
        <dbReference type="ARBA" id="ARBA00023180"/>
    </source>
</evidence>
<evidence type="ECO:0000256" key="18">
    <source>
        <dbReference type="PROSITE-ProRule" id="PRU10141"/>
    </source>
</evidence>
<evidence type="ECO:0000259" key="21">
    <source>
        <dbReference type="PROSITE" id="PS50011"/>
    </source>
</evidence>
<keyword evidence="15" id="KW-0325">Glycoprotein</keyword>
<keyword evidence="14" id="KW-0675">Receptor</keyword>
<proteinExistence type="predicted"/>
<dbReference type="GO" id="GO:0004674">
    <property type="term" value="F:protein serine/threonine kinase activity"/>
    <property type="evidence" value="ECO:0007669"/>
    <property type="project" value="UniProtKB-KW"/>
</dbReference>
<reference evidence="22" key="1">
    <citation type="submission" date="2020-12" db="EMBL/GenBank/DDBJ databases">
        <title>WGS assembly of Carya illinoinensis cv. Pawnee.</title>
        <authorList>
            <person name="Platts A."/>
            <person name="Shu S."/>
            <person name="Wright S."/>
            <person name="Barry K."/>
            <person name="Edger P."/>
            <person name="Pires J.C."/>
            <person name="Schmutz J."/>
        </authorList>
    </citation>
    <scope>NUCLEOTIDE SEQUENCE</scope>
    <source>
        <tissue evidence="22">Leaf</tissue>
    </source>
</reference>
<dbReference type="SMART" id="SM00220">
    <property type="entry name" value="S_TKc"/>
    <property type="match status" value="1"/>
</dbReference>
<dbReference type="FunFam" id="3.30.200.20:FF:000214">
    <property type="entry name" value="WAK1-OsWAK receptor-like cytoplasmic kinase (OsWAK-RLCK)"/>
    <property type="match status" value="1"/>
</dbReference>
<evidence type="ECO:0000256" key="1">
    <source>
        <dbReference type="ARBA" id="ARBA00004251"/>
    </source>
</evidence>
<dbReference type="GO" id="GO:0005524">
    <property type="term" value="F:ATP binding"/>
    <property type="evidence" value="ECO:0007669"/>
    <property type="project" value="UniProtKB-UniRule"/>
</dbReference>
<dbReference type="Proteomes" id="UP000811246">
    <property type="component" value="Chromosome 5"/>
</dbReference>
<dbReference type="Gene3D" id="3.30.200.20">
    <property type="entry name" value="Phosphorylase Kinase, domain 1"/>
    <property type="match status" value="1"/>
</dbReference>
<evidence type="ECO:0000313" key="23">
    <source>
        <dbReference type="EMBL" id="KAG6715107.1"/>
    </source>
</evidence>
<feature type="compositionally biased region" description="Polar residues" evidence="19">
    <location>
        <begin position="665"/>
        <end position="682"/>
    </location>
</feature>
<protein>
    <recommendedName>
        <fullName evidence="2">non-specific serine/threonine protein kinase</fullName>
        <ecNumber evidence="2">2.7.11.1</ecNumber>
    </recommendedName>
</protein>
<dbReference type="GO" id="GO:0005886">
    <property type="term" value="C:plasma membrane"/>
    <property type="evidence" value="ECO:0007669"/>
    <property type="project" value="UniProtKB-SubCell"/>
</dbReference>
<feature type="transmembrane region" description="Helical" evidence="20">
    <location>
        <begin position="274"/>
        <end position="296"/>
    </location>
</feature>
<keyword evidence="24" id="KW-1185">Reference proteome</keyword>
<evidence type="ECO:0000256" key="17">
    <source>
        <dbReference type="ARBA" id="ARBA00048679"/>
    </source>
</evidence>
<dbReference type="EC" id="2.7.11.1" evidence="2"/>
<dbReference type="Proteomes" id="UP000811609">
    <property type="component" value="Chromosome 5"/>
</dbReference>
<dbReference type="PANTHER" id="PTHR46008">
    <property type="entry name" value="LEAF RUST 10 DISEASE-RESISTANCE LOCUS RECEPTOR-LIKE PROTEIN KINASE-LIKE 1.4"/>
    <property type="match status" value="1"/>
</dbReference>
<keyword evidence="4" id="KW-0723">Serine/threonine-protein kinase</keyword>
<reference evidence="23" key="2">
    <citation type="submission" date="2021-01" db="EMBL/GenBank/DDBJ databases">
        <authorList>
            <person name="Lovell J.T."/>
            <person name="Bentley N."/>
            <person name="Bhattarai G."/>
            <person name="Jenkins J.W."/>
            <person name="Sreedasyam A."/>
            <person name="Alarcon Y."/>
            <person name="Bock C."/>
            <person name="Boston L."/>
            <person name="Carlson J."/>
            <person name="Cervantes K."/>
            <person name="Clermont K."/>
            <person name="Krom N."/>
            <person name="Kubenka K."/>
            <person name="Mamidi S."/>
            <person name="Mattison C."/>
            <person name="Monteros M."/>
            <person name="Pisani C."/>
            <person name="Plott C."/>
            <person name="Rajasekar S."/>
            <person name="Rhein H.S."/>
            <person name="Rohla C."/>
            <person name="Song M."/>
            <person name="Hilaire R.S."/>
            <person name="Shu S."/>
            <person name="Wells L."/>
            <person name="Wang X."/>
            <person name="Webber J."/>
            <person name="Heerema R.J."/>
            <person name="Klein P."/>
            <person name="Conner P."/>
            <person name="Grauke L."/>
            <person name="Grimwood J."/>
            <person name="Schmutz J."/>
            <person name="Randall J.J."/>
        </authorList>
    </citation>
    <scope>NUCLEOTIDE SEQUENCE</scope>
    <source>
        <tissue evidence="23">Leaf</tissue>
    </source>
</reference>
<dbReference type="SUPFAM" id="SSF56112">
    <property type="entry name" value="Protein kinase-like (PK-like)"/>
    <property type="match status" value="1"/>
</dbReference>
<dbReference type="EMBL" id="CM031829">
    <property type="protein sequence ID" value="KAG6715107.1"/>
    <property type="molecule type" value="Genomic_DNA"/>
</dbReference>
<dbReference type="PANTHER" id="PTHR46008:SF2">
    <property type="entry name" value="LEAF RUST 10 DISEASE-RESISTANCE LOCUS RECEPTOR-LIKE PROTEIN KINASE-LIKE 1.4"/>
    <property type="match status" value="1"/>
</dbReference>
<evidence type="ECO:0000256" key="10">
    <source>
        <dbReference type="ARBA" id="ARBA00022777"/>
    </source>
</evidence>
<evidence type="ECO:0000256" key="5">
    <source>
        <dbReference type="ARBA" id="ARBA00022553"/>
    </source>
</evidence>
<evidence type="ECO:0000256" key="13">
    <source>
        <dbReference type="ARBA" id="ARBA00023136"/>
    </source>
</evidence>
<dbReference type="Gene3D" id="1.10.510.10">
    <property type="entry name" value="Transferase(Phosphotransferase) domain 1"/>
    <property type="match status" value="1"/>
</dbReference>
<keyword evidence="8" id="KW-0732">Signal</keyword>
<evidence type="ECO:0000256" key="2">
    <source>
        <dbReference type="ARBA" id="ARBA00012513"/>
    </source>
</evidence>
<dbReference type="Pfam" id="PF14380">
    <property type="entry name" value="WAK_assoc"/>
    <property type="match status" value="1"/>
</dbReference>
<dbReference type="EMBL" id="CM031813">
    <property type="protein sequence ID" value="KAG6655794.1"/>
    <property type="molecule type" value="Genomic_DNA"/>
</dbReference>
<evidence type="ECO:0000256" key="6">
    <source>
        <dbReference type="ARBA" id="ARBA00022679"/>
    </source>
</evidence>
<evidence type="ECO:0000256" key="4">
    <source>
        <dbReference type="ARBA" id="ARBA00022527"/>
    </source>
</evidence>
<keyword evidence="11 18" id="KW-0067">ATP-binding</keyword>
<evidence type="ECO:0000256" key="3">
    <source>
        <dbReference type="ARBA" id="ARBA00022475"/>
    </source>
</evidence>
<keyword evidence="6" id="KW-0808">Transferase</keyword>
<dbReference type="PROSITE" id="PS00108">
    <property type="entry name" value="PROTEIN_KINASE_ST"/>
    <property type="match status" value="1"/>
</dbReference>
<dbReference type="InterPro" id="IPR000719">
    <property type="entry name" value="Prot_kinase_dom"/>
</dbReference>
<accession>A0A8T1QNV8</accession>
<dbReference type="PROSITE" id="PS50011">
    <property type="entry name" value="PROTEIN_KINASE_DOM"/>
    <property type="match status" value="1"/>
</dbReference>
<evidence type="ECO:0000256" key="12">
    <source>
        <dbReference type="ARBA" id="ARBA00022989"/>
    </source>
</evidence>
<feature type="domain" description="Protein kinase" evidence="21">
    <location>
        <begin position="344"/>
        <end position="620"/>
    </location>
</feature>
<evidence type="ECO:0000256" key="11">
    <source>
        <dbReference type="ARBA" id="ARBA00022840"/>
    </source>
</evidence>
<name>A0A8T1QNV8_CARIL</name>
<evidence type="ECO:0000256" key="8">
    <source>
        <dbReference type="ARBA" id="ARBA00022729"/>
    </source>
</evidence>
<keyword evidence="7 20" id="KW-0812">Transmembrane</keyword>
<dbReference type="InterPro" id="IPR017441">
    <property type="entry name" value="Protein_kinase_ATP_BS"/>
</dbReference>
<dbReference type="Pfam" id="PF13947">
    <property type="entry name" value="GUB_WAK_bind"/>
    <property type="match status" value="1"/>
</dbReference>
<dbReference type="CDD" id="cd14066">
    <property type="entry name" value="STKc_IRAK"/>
    <property type="match status" value="1"/>
</dbReference>
<dbReference type="PROSITE" id="PS00107">
    <property type="entry name" value="PROTEIN_KINASE_ATP"/>
    <property type="match status" value="1"/>
</dbReference>
<keyword evidence="10" id="KW-0418">Kinase</keyword>
<keyword evidence="5" id="KW-0597">Phosphoprotein</keyword>
<feature type="binding site" evidence="18">
    <location>
        <position position="372"/>
    </location>
    <ligand>
        <name>ATP</name>
        <dbReference type="ChEBI" id="CHEBI:30616"/>
    </ligand>
</feature>
<comment type="catalytic activity">
    <reaction evidence="17">
        <text>L-seryl-[protein] + ATP = O-phospho-L-seryl-[protein] + ADP + H(+)</text>
        <dbReference type="Rhea" id="RHEA:17989"/>
        <dbReference type="Rhea" id="RHEA-COMP:9863"/>
        <dbReference type="Rhea" id="RHEA-COMP:11604"/>
        <dbReference type="ChEBI" id="CHEBI:15378"/>
        <dbReference type="ChEBI" id="CHEBI:29999"/>
        <dbReference type="ChEBI" id="CHEBI:30616"/>
        <dbReference type="ChEBI" id="CHEBI:83421"/>
        <dbReference type="ChEBI" id="CHEBI:456216"/>
        <dbReference type="EC" id="2.7.11.1"/>
    </reaction>
</comment>
<sequence length="682" mass="76238">MKSNNLFPILSSPTFPLLNLCIFLILSSLLPRKSQGAVDPSFQLCSAEPETCGDGQPIEFPFRIRNKQNRSCGYPGFELSCNNRGQPTINIQSNDYIIRNISYETQILRVSNSDFWNSTTGTTCIPLTQNISLPGARFELAPFQTHVNLLYGCNASTLESTSRFSYPGCDHGENKNSSVLVLPANDPKLRNVSKACTARVVAPVLEPYERENIGDGIEGVLRNGFRVKWKASGCSICQESGGRCGFNYSEWHFKCFCPDRPHASRCISEKKKSWVIPLAVGCPVLLISICLGFTVWSHYKKKHASSNLLARAITYSRSDLEGESVYFGVPLFSYSELQEATNNFDIEKELGDGGFGTVYYGKLRDGREVAVKRLYEHNYKRVEQFMNEVEILTRLRHTNLVSLYGCTSRHSRELLLVYEYIPNGTVADHVHGDRATPGSLTWPTRMSIAIETASALAYLHASDIIHRDVKTNNILLDNNFSVKVADFGLSRLFPTDVTHVSTAPQGTPGYVDPEYHQCYQLTSKSDVYSFGVVLIELISSLTAVDIGRHRHEINLANLAINKIEKCAFHELIDPHLGFHSDDEIKRMTISVASLAFQCVQQDKELRPSMDEVLKELHNIQSCKDVPKDQEKAYEDAGMLNVDTQTSPDCDEVGLLKTKQLPPSPNCVTDNWTSRSTTPNIST</sequence>
<keyword evidence="13 20" id="KW-0472">Membrane</keyword>
<dbReference type="OrthoDB" id="4062651at2759"/>
<evidence type="ECO:0000256" key="16">
    <source>
        <dbReference type="ARBA" id="ARBA00047899"/>
    </source>
</evidence>
<dbReference type="AlphaFoldDB" id="A0A8T1QNV8"/>
<keyword evidence="9 18" id="KW-0547">Nucleotide-binding</keyword>
<dbReference type="InterPro" id="IPR025287">
    <property type="entry name" value="WAK_GUB"/>
</dbReference>
<dbReference type="FunFam" id="1.10.510.10:FF:000161">
    <property type="entry name" value="Wall-associated receptor kinase-like 20"/>
    <property type="match status" value="1"/>
</dbReference>
<dbReference type="InterPro" id="IPR032872">
    <property type="entry name" value="WAK_assoc_C"/>
</dbReference>
<keyword evidence="3" id="KW-1003">Cell membrane</keyword>
<dbReference type="Pfam" id="PF07714">
    <property type="entry name" value="PK_Tyr_Ser-Thr"/>
    <property type="match status" value="1"/>
</dbReference>
<comment type="subcellular location">
    <subcellularLocation>
        <location evidence="1">Cell membrane</location>
        <topology evidence="1">Single-pass type I membrane protein</topology>
    </subcellularLocation>
</comment>
<dbReference type="InterPro" id="IPR008271">
    <property type="entry name" value="Ser/Thr_kinase_AS"/>
</dbReference>
<gene>
    <name evidence="22" type="ORF">CIPAW_05G241100</name>
    <name evidence="23" type="ORF">I3842_05G233900</name>
</gene>
<comment type="catalytic activity">
    <reaction evidence="16">
        <text>L-threonyl-[protein] + ATP = O-phospho-L-threonyl-[protein] + ADP + H(+)</text>
        <dbReference type="Rhea" id="RHEA:46608"/>
        <dbReference type="Rhea" id="RHEA-COMP:11060"/>
        <dbReference type="Rhea" id="RHEA-COMP:11605"/>
        <dbReference type="ChEBI" id="CHEBI:15378"/>
        <dbReference type="ChEBI" id="CHEBI:30013"/>
        <dbReference type="ChEBI" id="CHEBI:30616"/>
        <dbReference type="ChEBI" id="CHEBI:61977"/>
        <dbReference type="ChEBI" id="CHEBI:456216"/>
        <dbReference type="EC" id="2.7.11.1"/>
    </reaction>
</comment>